<evidence type="ECO:0000256" key="1">
    <source>
        <dbReference type="SAM" id="Phobius"/>
    </source>
</evidence>
<keyword evidence="1" id="KW-1133">Transmembrane helix</keyword>
<reference evidence="2 3" key="1">
    <citation type="submission" date="2013-11" db="EMBL/GenBank/DDBJ databases">
        <title>Draft genome of the bovine lungworm Dictyocaulus viviparus.</title>
        <authorList>
            <person name="Mitreva M."/>
        </authorList>
    </citation>
    <scope>NUCLEOTIDE SEQUENCE [LARGE SCALE GENOMIC DNA]</scope>
    <source>
        <strain evidence="2 3">HannoverDv2000</strain>
    </source>
</reference>
<sequence>MKFAPTGKLQCLLTTCPESFAIYGYECCGSSSEQCCGSVSNLGWVLTGCGVVVTVLLVMAIFSSFFRR</sequence>
<protein>
    <submittedName>
        <fullName evidence="2">Uncharacterized protein</fullName>
    </submittedName>
</protein>
<proteinExistence type="predicted"/>
<evidence type="ECO:0000313" key="2">
    <source>
        <dbReference type="EMBL" id="KJH53259.1"/>
    </source>
</evidence>
<keyword evidence="1" id="KW-0812">Transmembrane</keyword>
<accession>A0A0D8YB72</accession>
<name>A0A0D8YB72_DICVI</name>
<organism evidence="2 3">
    <name type="scientific">Dictyocaulus viviparus</name>
    <name type="common">Bovine lungworm</name>
    <dbReference type="NCBI Taxonomy" id="29172"/>
    <lineage>
        <taxon>Eukaryota</taxon>
        <taxon>Metazoa</taxon>
        <taxon>Ecdysozoa</taxon>
        <taxon>Nematoda</taxon>
        <taxon>Chromadorea</taxon>
        <taxon>Rhabditida</taxon>
        <taxon>Rhabditina</taxon>
        <taxon>Rhabditomorpha</taxon>
        <taxon>Strongyloidea</taxon>
        <taxon>Metastrongylidae</taxon>
        <taxon>Dictyocaulus</taxon>
    </lineage>
</organism>
<dbReference type="AlphaFoldDB" id="A0A0D8YB72"/>
<feature type="transmembrane region" description="Helical" evidence="1">
    <location>
        <begin position="42"/>
        <end position="66"/>
    </location>
</feature>
<reference evidence="3" key="2">
    <citation type="journal article" date="2016" name="Sci. Rep.">
        <title>Dictyocaulus viviparus genome, variome and transcriptome elucidate lungworm biology and support future intervention.</title>
        <authorList>
            <person name="McNulty S.N."/>
            <person name="Strube C."/>
            <person name="Rosa B.A."/>
            <person name="Martin J.C."/>
            <person name="Tyagi R."/>
            <person name="Choi Y.J."/>
            <person name="Wang Q."/>
            <person name="Hallsworth Pepin K."/>
            <person name="Zhang X."/>
            <person name="Ozersky P."/>
            <person name="Wilson R.K."/>
            <person name="Sternberg P.W."/>
            <person name="Gasser R.B."/>
            <person name="Mitreva M."/>
        </authorList>
    </citation>
    <scope>NUCLEOTIDE SEQUENCE [LARGE SCALE GENOMIC DNA]</scope>
    <source>
        <strain evidence="3">HannoverDv2000</strain>
    </source>
</reference>
<dbReference type="EMBL" id="KN716154">
    <property type="protein sequence ID" value="KJH53259.1"/>
    <property type="molecule type" value="Genomic_DNA"/>
</dbReference>
<evidence type="ECO:0000313" key="3">
    <source>
        <dbReference type="Proteomes" id="UP000053766"/>
    </source>
</evidence>
<keyword evidence="3" id="KW-1185">Reference proteome</keyword>
<dbReference type="Proteomes" id="UP000053766">
    <property type="component" value="Unassembled WGS sequence"/>
</dbReference>
<gene>
    <name evidence="2" type="ORF">DICVIV_00570</name>
</gene>
<keyword evidence="1" id="KW-0472">Membrane</keyword>